<comment type="caution">
    <text evidence="1">The sequence shown here is derived from an EMBL/GenBank/DDBJ whole genome shotgun (WGS) entry which is preliminary data.</text>
</comment>
<proteinExistence type="predicted"/>
<gene>
    <name evidence="1" type="ORF">A2975_05600</name>
</gene>
<evidence type="ECO:0000313" key="2">
    <source>
        <dbReference type="Proteomes" id="UP000178429"/>
    </source>
</evidence>
<dbReference type="STRING" id="1802525.A2975_05600"/>
<protein>
    <submittedName>
        <fullName evidence="1">Uncharacterized protein</fullName>
    </submittedName>
</protein>
<organism evidence="1 2">
    <name type="scientific">Candidatus Woesebacteria bacterium RIFCSPLOWO2_01_FULL_44_14</name>
    <dbReference type="NCBI Taxonomy" id="1802525"/>
    <lineage>
        <taxon>Bacteria</taxon>
        <taxon>Candidatus Woeseibacteriota</taxon>
    </lineage>
</organism>
<dbReference type="EMBL" id="MGHL01000019">
    <property type="protein sequence ID" value="OGM68744.1"/>
    <property type="molecule type" value="Genomic_DNA"/>
</dbReference>
<accession>A0A1F8BXB3</accession>
<evidence type="ECO:0000313" key="1">
    <source>
        <dbReference type="EMBL" id="OGM68744.1"/>
    </source>
</evidence>
<reference evidence="1 2" key="1">
    <citation type="journal article" date="2016" name="Nat. Commun.">
        <title>Thousands of microbial genomes shed light on interconnected biogeochemical processes in an aquifer system.</title>
        <authorList>
            <person name="Anantharaman K."/>
            <person name="Brown C.T."/>
            <person name="Hug L.A."/>
            <person name="Sharon I."/>
            <person name="Castelle C.J."/>
            <person name="Probst A.J."/>
            <person name="Thomas B.C."/>
            <person name="Singh A."/>
            <person name="Wilkins M.J."/>
            <person name="Karaoz U."/>
            <person name="Brodie E.L."/>
            <person name="Williams K.H."/>
            <person name="Hubbard S.S."/>
            <person name="Banfield J.F."/>
        </authorList>
    </citation>
    <scope>NUCLEOTIDE SEQUENCE [LARGE SCALE GENOMIC DNA]</scope>
</reference>
<dbReference type="Proteomes" id="UP000178429">
    <property type="component" value="Unassembled WGS sequence"/>
</dbReference>
<name>A0A1F8BXB3_9BACT</name>
<sequence>MSEDVITRRTALKTFGFALGSILASPKESVKSLQRASDWKLASQKQKKWQEFQKSEEFRKLNIEHGTRGAEFDFGQYGYAEAEGARYFDGAPVRHDVNFFFSSVTFDEETQQWNPNPEFLAGFVYGYREEEGQGLKNYFTGEEFLADSRTLFIHGQRWIDGLGWIRLVPETENRQNASQIKIYTSYNTVGREEPIEFIVAESTRIPLTLEATYIKNSGRRTMQNPAGHYYLISCWPFNEEGPNTRERQVYSLRKVN</sequence>
<dbReference type="AlphaFoldDB" id="A0A1F8BXB3"/>